<dbReference type="GO" id="GO:0020037">
    <property type="term" value="F:heme binding"/>
    <property type="evidence" value="ECO:0007669"/>
    <property type="project" value="InterPro"/>
</dbReference>
<dbReference type="RefSeq" id="WP_106165840.1">
    <property type="nucleotide sequence ID" value="NZ_JAVKZF010000005.1"/>
</dbReference>
<keyword evidence="4 8" id="KW-0560">Oxidoreductase</keyword>
<dbReference type="InterPro" id="IPR002401">
    <property type="entry name" value="Cyt_P450_E_grp-I"/>
</dbReference>
<evidence type="ECO:0000256" key="2">
    <source>
        <dbReference type="ARBA" id="ARBA00022617"/>
    </source>
</evidence>
<dbReference type="PRINTS" id="PR00463">
    <property type="entry name" value="EP450I"/>
</dbReference>
<sequence length="448" mass="50757">MPLATTLPGPSSYIAFSKAYRDDPLGAFGQAWKTYGDSIRFTALPGVDVYFVVHPDTAAHVLTSHGQAYRKAPSVHQPLSLLLGNGILISEGESWLRQRRLMNPAFHRQSIINLASVMTRLAQERVQRWERYPTGSTLDVAEEMQQLTLEIVGEALFSTGLEAQSDSFSTAFRRAAEFINDRINAPFKMPMWVPTKPHRQFMKNRARLQQTAMHLIGLRRHQENVPLDLLSMLMAAQDADTGSQMSDSELLDEVMTLLIAGHETVSVTLSWAFHLLGNHPQVLHQLQDELETVLKGNPPSAEDYMQLPYTRMVVEETLRLYPPVWGLSRETTKADEIQGYSIPPRSFVIVGTYFTHRHPEFWTAPEQFNPERFIEDEVSKRHKFAYHPFGGGPRICIGNQFALMEATLILATLVQRFHLEPASAQPVEIDPTFTLRPKNGLTMRLVRQ</sequence>
<evidence type="ECO:0000256" key="3">
    <source>
        <dbReference type="ARBA" id="ARBA00022723"/>
    </source>
</evidence>
<keyword evidence="5 7" id="KW-0408">Iron</keyword>
<dbReference type="Proteomes" id="UP000282574">
    <property type="component" value="Unassembled WGS sequence"/>
</dbReference>
<feature type="binding site" description="axial binding residue" evidence="7">
    <location>
        <position position="396"/>
    </location>
    <ligand>
        <name>heme</name>
        <dbReference type="ChEBI" id="CHEBI:30413"/>
    </ligand>
    <ligandPart>
        <name>Fe</name>
        <dbReference type="ChEBI" id="CHEBI:18248"/>
    </ligandPart>
</feature>
<evidence type="ECO:0000256" key="8">
    <source>
        <dbReference type="RuleBase" id="RU000461"/>
    </source>
</evidence>
<comment type="similarity">
    <text evidence="1 8">Belongs to the cytochrome P450 family.</text>
</comment>
<dbReference type="SUPFAM" id="SSF48264">
    <property type="entry name" value="Cytochrome P450"/>
    <property type="match status" value="1"/>
</dbReference>
<dbReference type="CDD" id="cd20620">
    <property type="entry name" value="CYP132-like"/>
    <property type="match status" value="1"/>
</dbReference>
<dbReference type="Pfam" id="PF00067">
    <property type="entry name" value="p450"/>
    <property type="match status" value="1"/>
</dbReference>
<comment type="cofactor">
    <cofactor evidence="7">
        <name>heme</name>
        <dbReference type="ChEBI" id="CHEBI:30413"/>
    </cofactor>
</comment>
<dbReference type="InterPro" id="IPR017972">
    <property type="entry name" value="Cyt_P450_CS"/>
</dbReference>
<comment type="caution">
    <text evidence="9">The sequence shown here is derived from an EMBL/GenBank/DDBJ whole genome shotgun (WGS) entry which is preliminary data.</text>
</comment>
<dbReference type="PRINTS" id="PR00385">
    <property type="entry name" value="P450"/>
</dbReference>
<dbReference type="Gene3D" id="1.10.630.10">
    <property type="entry name" value="Cytochrome P450"/>
    <property type="match status" value="1"/>
</dbReference>
<name>A0AB37UT01_9CYAN</name>
<dbReference type="PANTHER" id="PTHR24291">
    <property type="entry name" value="CYTOCHROME P450 FAMILY 4"/>
    <property type="match status" value="1"/>
</dbReference>
<dbReference type="PROSITE" id="PS00086">
    <property type="entry name" value="CYTOCHROME_P450"/>
    <property type="match status" value="1"/>
</dbReference>
<keyword evidence="10" id="KW-1185">Reference proteome</keyword>
<evidence type="ECO:0000313" key="9">
    <source>
        <dbReference type="EMBL" id="RUT14539.1"/>
    </source>
</evidence>
<dbReference type="EMBL" id="RSCK01000001">
    <property type="protein sequence ID" value="RUT14539.1"/>
    <property type="molecule type" value="Genomic_DNA"/>
</dbReference>
<evidence type="ECO:0000256" key="6">
    <source>
        <dbReference type="ARBA" id="ARBA00023033"/>
    </source>
</evidence>
<keyword evidence="2 7" id="KW-0349">Heme</keyword>
<evidence type="ECO:0000256" key="4">
    <source>
        <dbReference type="ARBA" id="ARBA00023002"/>
    </source>
</evidence>
<dbReference type="GO" id="GO:0005506">
    <property type="term" value="F:iron ion binding"/>
    <property type="evidence" value="ECO:0007669"/>
    <property type="project" value="InterPro"/>
</dbReference>
<keyword evidence="3 7" id="KW-0479">Metal-binding</keyword>
<dbReference type="GO" id="GO:0004497">
    <property type="term" value="F:monooxygenase activity"/>
    <property type="evidence" value="ECO:0007669"/>
    <property type="project" value="UniProtKB-KW"/>
</dbReference>
<keyword evidence="6 8" id="KW-0503">Monooxygenase</keyword>
<dbReference type="GO" id="GO:0016705">
    <property type="term" value="F:oxidoreductase activity, acting on paired donors, with incorporation or reduction of molecular oxygen"/>
    <property type="evidence" value="ECO:0007669"/>
    <property type="project" value="InterPro"/>
</dbReference>
<evidence type="ECO:0000313" key="10">
    <source>
        <dbReference type="Proteomes" id="UP000282574"/>
    </source>
</evidence>
<accession>A0AB37UT01</accession>
<protein>
    <submittedName>
        <fullName evidence="9">Cytochrome P450</fullName>
    </submittedName>
</protein>
<dbReference type="AlphaFoldDB" id="A0AB37UT01"/>
<evidence type="ECO:0000256" key="5">
    <source>
        <dbReference type="ARBA" id="ARBA00023004"/>
    </source>
</evidence>
<dbReference type="InterPro" id="IPR036396">
    <property type="entry name" value="Cyt_P450_sf"/>
</dbReference>
<dbReference type="InterPro" id="IPR050196">
    <property type="entry name" value="Cytochrome_P450_Monoox"/>
</dbReference>
<proteinExistence type="inferred from homology"/>
<gene>
    <name evidence="9" type="ORF">DSM107010_00850</name>
</gene>
<dbReference type="PANTHER" id="PTHR24291:SF50">
    <property type="entry name" value="BIFUNCTIONAL ALBAFLAVENONE MONOOXYGENASE_TERPENE SYNTHASE"/>
    <property type="match status" value="1"/>
</dbReference>
<evidence type="ECO:0000256" key="7">
    <source>
        <dbReference type="PIRSR" id="PIRSR602401-1"/>
    </source>
</evidence>
<reference evidence="9 10" key="1">
    <citation type="journal article" date="2019" name="Genome Biol. Evol.">
        <title>Day and night: Metabolic profiles and evolutionary relationships of six axenic non-marine cyanobacteria.</title>
        <authorList>
            <person name="Will S.E."/>
            <person name="Henke P."/>
            <person name="Boedeker C."/>
            <person name="Huang S."/>
            <person name="Brinkmann H."/>
            <person name="Rohde M."/>
            <person name="Jarek M."/>
            <person name="Friedl T."/>
            <person name="Seufert S."/>
            <person name="Schumacher M."/>
            <person name="Overmann J."/>
            <person name="Neumann-Schaal M."/>
            <person name="Petersen J."/>
        </authorList>
    </citation>
    <scope>NUCLEOTIDE SEQUENCE [LARGE SCALE GENOMIC DNA]</scope>
    <source>
        <strain evidence="9 10">SAG 39.79</strain>
    </source>
</reference>
<evidence type="ECO:0000256" key="1">
    <source>
        <dbReference type="ARBA" id="ARBA00010617"/>
    </source>
</evidence>
<organism evidence="9 10">
    <name type="scientific">Chroococcidiopsis cubana SAG 39.79</name>
    <dbReference type="NCBI Taxonomy" id="388085"/>
    <lineage>
        <taxon>Bacteria</taxon>
        <taxon>Bacillati</taxon>
        <taxon>Cyanobacteriota</taxon>
        <taxon>Cyanophyceae</taxon>
        <taxon>Chroococcidiopsidales</taxon>
        <taxon>Chroococcidiopsidaceae</taxon>
        <taxon>Chroococcidiopsis</taxon>
    </lineage>
</organism>
<dbReference type="InterPro" id="IPR001128">
    <property type="entry name" value="Cyt_P450"/>
</dbReference>